<dbReference type="Proteomes" id="UP000323242">
    <property type="component" value="Unassembled WGS sequence"/>
</dbReference>
<dbReference type="InterPro" id="IPR047951">
    <property type="entry name" value="Transpos_ISL3"/>
</dbReference>
<dbReference type="Pfam" id="PF14690">
    <property type="entry name" value="Zn_ribbon_ISL3"/>
    <property type="match status" value="1"/>
</dbReference>
<organism evidence="2 3">
    <name type="scientific">Streptomyces parvus</name>
    <dbReference type="NCBI Taxonomy" id="66428"/>
    <lineage>
        <taxon>Bacteria</taxon>
        <taxon>Bacillati</taxon>
        <taxon>Actinomycetota</taxon>
        <taxon>Actinomycetes</taxon>
        <taxon>Kitasatosporales</taxon>
        <taxon>Streptomycetaceae</taxon>
        <taxon>Streptomyces</taxon>
    </lineage>
</organism>
<keyword evidence="3" id="KW-1185">Reference proteome</keyword>
<dbReference type="PANTHER" id="PTHR33498">
    <property type="entry name" value="TRANSPOSASE FOR INSERTION SEQUENCE ELEMENT IS1557"/>
    <property type="match status" value="1"/>
</dbReference>
<dbReference type="EMBL" id="VSZQ01000093">
    <property type="protein sequence ID" value="TYR62728.1"/>
    <property type="molecule type" value="Genomic_DNA"/>
</dbReference>
<dbReference type="InterPro" id="IPR029261">
    <property type="entry name" value="Transposase_Znf"/>
</dbReference>
<evidence type="ECO:0000313" key="2">
    <source>
        <dbReference type="EMBL" id="TYR62728.1"/>
    </source>
</evidence>
<feature type="domain" description="Transposase IS204/IS1001/IS1096/IS1165 zinc-finger" evidence="1">
    <location>
        <begin position="55"/>
        <end position="100"/>
    </location>
</feature>
<protein>
    <submittedName>
        <fullName evidence="2">Transposase family protein</fullName>
    </submittedName>
</protein>
<evidence type="ECO:0000259" key="1">
    <source>
        <dbReference type="Pfam" id="PF14690"/>
    </source>
</evidence>
<gene>
    <name evidence="2" type="ORF">FY004_18420</name>
</gene>
<sequence>MPRSEVACRNVPLRDILHMGVESLADVLFSGVDVRLTRVTEVAEGLVVGAVACGPPPRCPGCNARASRVHSSCERGLAGLPVDGRSLTVRLQVRRFFCDRDRCSRRTFVEQVAQLSERYRRSSLGLKQWQHAVAVELGGRPGQRLCRRLRLRAGRTRLLGLLT</sequence>
<reference evidence="2 3" key="1">
    <citation type="submission" date="2019-08" db="EMBL/GenBank/DDBJ databases">
        <title>Draft genome for granaticin producer strain Streptomyces parvus C05.</title>
        <authorList>
            <person name="Gonzalez-Pimentel J.L."/>
        </authorList>
    </citation>
    <scope>NUCLEOTIDE SEQUENCE [LARGE SCALE GENOMIC DNA]</scope>
    <source>
        <strain evidence="2 3">C05</strain>
    </source>
</reference>
<evidence type="ECO:0000313" key="3">
    <source>
        <dbReference type="Proteomes" id="UP000323242"/>
    </source>
</evidence>
<dbReference type="AlphaFoldDB" id="A0A5D4JC18"/>
<name>A0A5D4JC18_9ACTN</name>
<proteinExistence type="predicted"/>
<accession>A0A5D4JC18</accession>
<comment type="caution">
    <text evidence="2">The sequence shown here is derived from an EMBL/GenBank/DDBJ whole genome shotgun (WGS) entry which is preliminary data.</text>
</comment>
<dbReference type="PANTHER" id="PTHR33498:SF1">
    <property type="entry name" value="TRANSPOSASE FOR INSERTION SEQUENCE ELEMENT IS1557"/>
    <property type="match status" value="1"/>
</dbReference>